<dbReference type="InterPro" id="IPR019748">
    <property type="entry name" value="FERM_central"/>
</dbReference>
<feature type="region of interest" description="Disordered" evidence="2">
    <location>
        <begin position="2078"/>
        <end position="2158"/>
    </location>
</feature>
<feature type="compositionally biased region" description="Polar residues" evidence="2">
    <location>
        <begin position="372"/>
        <end position="409"/>
    </location>
</feature>
<feature type="region of interest" description="Disordered" evidence="2">
    <location>
        <begin position="1648"/>
        <end position="1667"/>
    </location>
</feature>
<feature type="region of interest" description="Disordered" evidence="2">
    <location>
        <begin position="1312"/>
        <end position="1362"/>
    </location>
</feature>
<dbReference type="FunFam" id="2.30.29.30:FF:000002">
    <property type="entry name" value="Band 4.1-like protein 5 isoform 1"/>
    <property type="match status" value="1"/>
</dbReference>
<feature type="region of interest" description="Disordered" evidence="2">
    <location>
        <begin position="2289"/>
        <end position="2366"/>
    </location>
</feature>
<dbReference type="SUPFAM" id="SSF50729">
    <property type="entry name" value="PH domain-like"/>
    <property type="match status" value="1"/>
</dbReference>
<dbReference type="EMBL" id="SKCS01000180">
    <property type="protein sequence ID" value="TNN14112.1"/>
    <property type="molecule type" value="Genomic_DNA"/>
</dbReference>
<dbReference type="OrthoDB" id="6589456at2759"/>
<feature type="region of interest" description="Disordered" evidence="2">
    <location>
        <begin position="1728"/>
        <end position="1799"/>
    </location>
</feature>
<reference evidence="4 5" key="1">
    <citation type="submission" date="2019-03" db="EMBL/GenBank/DDBJ databases">
        <title>An improved genome assembly of the fluke Schistosoma japonicum.</title>
        <authorList>
            <person name="Hu W."/>
            <person name="Luo F."/>
            <person name="Yin M."/>
            <person name="Mo X."/>
            <person name="Sun C."/>
            <person name="Wu Q."/>
            <person name="Zhu B."/>
            <person name="Xiang M."/>
            <person name="Wang J."/>
            <person name="Wang Y."/>
            <person name="Zhang T."/>
            <person name="Xu B."/>
            <person name="Zheng H."/>
            <person name="Feng Z."/>
        </authorList>
    </citation>
    <scope>NUCLEOTIDE SEQUENCE [LARGE SCALE GENOMIC DNA]</scope>
    <source>
        <strain evidence="4">HuSjv2</strain>
        <tissue evidence="4">Worms</tissue>
    </source>
</reference>
<evidence type="ECO:0000313" key="4">
    <source>
        <dbReference type="EMBL" id="TNN14112.1"/>
    </source>
</evidence>
<dbReference type="Gene3D" id="2.30.29.30">
    <property type="entry name" value="Pleckstrin-homology domain (PH domain)/Phosphotyrosine-binding domain (PTB)"/>
    <property type="match status" value="1"/>
</dbReference>
<dbReference type="InterPro" id="IPR018980">
    <property type="entry name" value="FERM_PH-like_C"/>
</dbReference>
<accession>A0A4Z2DC86</accession>
<feature type="region of interest" description="Disordered" evidence="2">
    <location>
        <begin position="540"/>
        <end position="562"/>
    </location>
</feature>
<dbReference type="InterPro" id="IPR035963">
    <property type="entry name" value="FERM_2"/>
</dbReference>
<dbReference type="InterPro" id="IPR014352">
    <property type="entry name" value="FERM/acyl-CoA-bd_prot_sf"/>
</dbReference>
<dbReference type="STRING" id="6182.A0A4Z2DC86"/>
<dbReference type="InterPro" id="IPR011993">
    <property type="entry name" value="PH-like_dom_sf"/>
</dbReference>
<feature type="coiled-coil region" evidence="1">
    <location>
        <begin position="2186"/>
        <end position="2220"/>
    </location>
</feature>
<dbReference type="Pfam" id="PF00373">
    <property type="entry name" value="FERM_M"/>
    <property type="match status" value="1"/>
</dbReference>
<feature type="compositionally biased region" description="Basic and acidic residues" evidence="2">
    <location>
        <begin position="2293"/>
        <end position="2310"/>
    </location>
</feature>
<dbReference type="PANTHER" id="PTHR45858:SF5">
    <property type="entry name" value="MOESIN_EZRIN_RADIXIN HOMOLOG 1"/>
    <property type="match status" value="1"/>
</dbReference>
<feature type="region of interest" description="Disordered" evidence="2">
    <location>
        <begin position="599"/>
        <end position="630"/>
    </location>
</feature>
<dbReference type="SUPFAM" id="SSF47031">
    <property type="entry name" value="Second domain of FERM"/>
    <property type="match status" value="1"/>
</dbReference>
<feature type="region of interest" description="Disordered" evidence="2">
    <location>
        <begin position="1950"/>
        <end position="1971"/>
    </location>
</feature>
<feature type="compositionally biased region" description="Polar residues" evidence="2">
    <location>
        <begin position="1780"/>
        <end position="1789"/>
    </location>
</feature>
<dbReference type="CDD" id="cd13193">
    <property type="entry name" value="FERM_C_FARP1-like"/>
    <property type="match status" value="1"/>
</dbReference>
<keyword evidence="1" id="KW-0175">Coiled coil</keyword>
<dbReference type="PROSITE" id="PS50057">
    <property type="entry name" value="FERM_3"/>
    <property type="match status" value="1"/>
</dbReference>
<dbReference type="PRINTS" id="PR00935">
    <property type="entry name" value="BAND41"/>
</dbReference>
<dbReference type="GO" id="GO:0005085">
    <property type="term" value="F:guanyl-nucleotide exchange factor activity"/>
    <property type="evidence" value="ECO:0007669"/>
    <property type="project" value="TreeGrafter"/>
</dbReference>
<evidence type="ECO:0000313" key="5">
    <source>
        <dbReference type="Proteomes" id="UP000311919"/>
    </source>
</evidence>
<feature type="region of interest" description="Disordered" evidence="2">
    <location>
        <begin position="372"/>
        <end position="467"/>
    </location>
</feature>
<feature type="compositionally biased region" description="Basic residues" evidence="2">
    <location>
        <begin position="1321"/>
        <end position="1334"/>
    </location>
</feature>
<dbReference type="InterPro" id="IPR019749">
    <property type="entry name" value="Band_41_domain"/>
</dbReference>
<feature type="compositionally biased region" description="Polar residues" evidence="2">
    <location>
        <begin position="1490"/>
        <end position="1508"/>
    </location>
</feature>
<feature type="compositionally biased region" description="Polar residues" evidence="2">
    <location>
        <begin position="1732"/>
        <end position="1742"/>
    </location>
</feature>
<feature type="compositionally biased region" description="Polar residues" evidence="2">
    <location>
        <begin position="305"/>
        <end position="318"/>
    </location>
</feature>
<feature type="compositionally biased region" description="Basic residues" evidence="2">
    <location>
        <begin position="2121"/>
        <end position="2140"/>
    </location>
</feature>
<evidence type="ECO:0000256" key="1">
    <source>
        <dbReference type="SAM" id="Coils"/>
    </source>
</evidence>
<keyword evidence="5" id="KW-1185">Reference proteome</keyword>
<feature type="compositionally biased region" description="Low complexity" evidence="2">
    <location>
        <begin position="1790"/>
        <end position="1799"/>
    </location>
</feature>
<feature type="region of interest" description="Disordered" evidence="2">
    <location>
        <begin position="1481"/>
        <end position="1508"/>
    </location>
</feature>
<dbReference type="InterPro" id="IPR000299">
    <property type="entry name" value="FERM_domain"/>
</dbReference>
<dbReference type="FunFam" id="1.20.80.10:FF:000005">
    <property type="entry name" value="FERM, RhoGEF and pleckstrin domain-containing protein 1"/>
    <property type="match status" value="1"/>
</dbReference>
<name>A0A4Z2DC86_SCHJA</name>
<dbReference type="InterPro" id="IPR041788">
    <property type="entry name" value="FARP1/FARP2/FRMD7_FERM_C"/>
</dbReference>
<feature type="compositionally biased region" description="Basic residues" evidence="2">
    <location>
        <begin position="2323"/>
        <end position="2342"/>
    </location>
</feature>
<dbReference type="SMART" id="SM01196">
    <property type="entry name" value="FERM_C"/>
    <property type="match status" value="1"/>
</dbReference>
<gene>
    <name evidence="4" type="ORF">EWB00_002365</name>
</gene>
<dbReference type="SMART" id="SM00295">
    <property type="entry name" value="B41"/>
    <property type="match status" value="1"/>
</dbReference>
<organism evidence="4 5">
    <name type="scientific">Schistosoma japonicum</name>
    <name type="common">Blood fluke</name>
    <dbReference type="NCBI Taxonomy" id="6182"/>
    <lineage>
        <taxon>Eukaryota</taxon>
        <taxon>Metazoa</taxon>
        <taxon>Spiralia</taxon>
        <taxon>Lophotrochozoa</taxon>
        <taxon>Platyhelminthes</taxon>
        <taxon>Trematoda</taxon>
        <taxon>Digenea</taxon>
        <taxon>Strigeidida</taxon>
        <taxon>Schistosomatoidea</taxon>
        <taxon>Schistosomatidae</taxon>
        <taxon>Schistosoma</taxon>
    </lineage>
</organism>
<feature type="compositionally biased region" description="Basic and acidic residues" evidence="2">
    <location>
        <begin position="493"/>
        <end position="504"/>
    </location>
</feature>
<feature type="region of interest" description="Disordered" evidence="2">
    <location>
        <begin position="1403"/>
        <end position="1449"/>
    </location>
</feature>
<feature type="compositionally biased region" description="Basic and acidic residues" evidence="2">
    <location>
        <begin position="1743"/>
        <end position="1763"/>
    </location>
</feature>
<feature type="region of interest" description="Disordered" evidence="2">
    <location>
        <begin position="297"/>
        <end position="318"/>
    </location>
</feature>
<dbReference type="PANTHER" id="PTHR45858">
    <property type="entry name" value="FERM DOMAIN CONTAINING PROTEIN"/>
    <property type="match status" value="1"/>
</dbReference>
<feature type="compositionally biased region" description="Polar residues" evidence="2">
    <location>
        <begin position="2351"/>
        <end position="2366"/>
    </location>
</feature>
<feature type="compositionally biased region" description="Basic residues" evidence="2">
    <location>
        <begin position="2086"/>
        <end position="2113"/>
    </location>
</feature>
<proteinExistence type="predicted"/>
<dbReference type="SMART" id="SM01195">
    <property type="entry name" value="FA"/>
    <property type="match status" value="1"/>
</dbReference>
<evidence type="ECO:0000259" key="3">
    <source>
        <dbReference type="PROSITE" id="PS50057"/>
    </source>
</evidence>
<feature type="compositionally biased region" description="Polar residues" evidence="2">
    <location>
        <begin position="1430"/>
        <end position="1443"/>
    </location>
</feature>
<dbReference type="Pfam" id="PF09380">
    <property type="entry name" value="FERM_C"/>
    <property type="match status" value="1"/>
</dbReference>
<feature type="compositionally biased region" description="Basic and acidic residues" evidence="2">
    <location>
        <begin position="413"/>
        <end position="424"/>
    </location>
</feature>
<dbReference type="CDD" id="cd14473">
    <property type="entry name" value="FERM_B-lobe"/>
    <property type="match status" value="1"/>
</dbReference>
<dbReference type="InterPro" id="IPR014847">
    <property type="entry name" value="FA"/>
</dbReference>
<comment type="caution">
    <text evidence="4">The sequence shown here is derived from an EMBL/GenBank/DDBJ whole genome shotgun (WGS) entry which is preliminary data.</text>
</comment>
<dbReference type="Gene3D" id="1.20.80.10">
    <property type="match status" value="1"/>
</dbReference>
<dbReference type="InterPro" id="IPR051835">
    <property type="entry name" value="RAC1-GEF"/>
</dbReference>
<evidence type="ECO:0000256" key="2">
    <source>
        <dbReference type="SAM" id="MobiDB-lite"/>
    </source>
</evidence>
<dbReference type="Proteomes" id="UP000311919">
    <property type="component" value="Unassembled WGS sequence"/>
</dbReference>
<feature type="region of interest" description="Disordered" evidence="2">
    <location>
        <begin position="493"/>
        <end position="519"/>
    </location>
</feature>
<protein>
    <submittedName>
        <fullName evidence="4">FERM,ARHGEF and pleckstrin domain-containing protein</fullName>
    </submittedName>
</protein>
<sequence>MDGQCIGKGLRMIQARVLHLDDTVHTFQISCWLDHNKTIIRQYSSSQDFIYRFSVKFYTPHPNLLEEAYTRYLFALQIKRDLVTGTLLCSENTAALLASYIVQAEIGDFIKEEHRTISYLKSLKLLYEPNDERLRRVREFHKSHIGLSPTEADFALLDTARKIEFYGVRLHFARDHEGLALNLAVTHLGLLVFKNLIKINTFSWAKIRKLSFKRKRFLVKLHPDTYDTIEFIFDSRDECKQFWKKSIEHHTFFRCTYLDRKLQKRSRLASSGSSFRYTRRTEQELQEYVQRNCEKRTQFERPSAARQTSLSKTNEPTYSTRKLNSVSLTLRSSSADRRNFMSGNINGSFSGTFGKQPALKRAQSMGVNAMSRNQQEVDGSSTNVHLPITTLPTSGYSTMSESVTGSGRSSHPKNIEDLEEHESNDLQSSPKNELERRMTGDWSGDNQAKQPEEDVSSRAWKSEAGSPGQSAVASLCKLNLELDAFLSSRDDQISLSDRQNHGESEGMEEDAANRQSSNKSTQFVDLLHDGSLRGYLFSSTPSFDQNNERLPDLSSFKPSEHQLNDYSTSRSFNLIETPIFDSGDHPSWSLSLTSKIMSSHPDSLHRSEFSQPPPKPRRASQVLTTREEDSLTLTSEPIQFERNTIMEPSLGEIIQLHMDRAKLINPISTSTSVLLESPGPMQNISTNNNTVDSTYVSNITTTNQSGSRPYEAALILPTVTQLGLEINLDKELSFLRTTSVLSITTNNTTSSTASVCNNLPILDETSTIFDNNTSKTMNLSVFPNLSIKPQTISSSITIPPFTASISLITSSPTSTTFVTYPTSVTTTKGTYSLLGDEQMLSPDHSILYDFLPHDDTFSVTLNDISILKSTETREKVETDSQLPRSETESSRVQLSDFLQTFGLTSSSNEPIDLVKSIIKPTENESYGCLFLDDLVSKSPQFSTTSTTQTTACDTSAVSVTITTTNAYPAKTKSHLATTLSEESKTHNSLFSHFNASTSHFSVGSEPVHVASLDQWSSSSSESTTGVIIRSDLASHTSPTCHHSVPCINSVNPMLQHSLACPHALKSMHLGQVSNYSHPSEVDVKSTNFMTDYKIMNNVKNVTSHNNVVKTKHHKHLQNHEHICSHGHHLSNSIPNNIHLTELEEAVPSASNHICNMITGDNIKRIHRKRSDSKKSEQMRRSKHIHHIHDQIDHVSSRNQDLIPLNDLETAAEMLEEVPYVVLRRPRSVDVKQYQLHLEHQRQKAAALAAATGGYPFHLYQTPAAHYPFTSRLPTSSRFSYGPYVQPPHFHGFGGNECNQSHYVDTPVTFGTLHKSEQSSKQKTHKSSNRSKHMSSKGDSDSCKGYSKRTHSRSRKETQLPATEETDHFLKHDLKFNPYSSSNQITTNNLPTQTTSAYSHYRHHDHCLHKRSEVPSSGKADGIPGERKSKSSPPTNNVTTISTKTDLDNQEKNIEYDKNLAKGRETITSSSFLSTAVSSTTTTTGIAKPKSQYSDLHQPQPSTSMQNKKNKTVTPLITTETQQLKQILSLDGREENGESEMPYPVSVSAVKPVPKLKATSKSINRHPTHEHSQHPLPPPYWYYHGNEQQPQQFHHHHHHPACASLIGKRETSARSARDQTQPTIYGSEFLATNYPHIFTKSLKPHGVDKSELRVTSTKKKVTSKPLSLPSDQLKSKIVQDFVDNSKESEEKNVKQAKTLKVKSYSDERGRADMDPNETFEKLREDLRSAGFTVDTNSPYSSTTKSKDNKQSTHSYSKETKKVGDKTQLQSKPKRTDVTSDRVMSSQHSSLITSSPMSTITTTPATATPTITTTDAVPSQLIQLNTTEESKLASCTENVDISNLIPTFELASSVHPRTTIYLDSESEEEIVKNGKCTITEKFVEGPGTKESKAFKKQVEEWIEKSQAAYTKDDASKNTDIQILPKEDDHRMEINDVIDVDLDHSVEVKPHLSAKHHQTNVNHHSPRSHSPSLPLSCHSIEPESTDLSFCSNLSTSGSSYSMLSGHDYSLSTNCSCEHFQKHGYDDFILSSCTSSCEYSHHAHRFHHSRPSSTRKHYSHYRHQPCNCHYCSIRLRDNHYKRHASEHQDHRHKYPERHRSHHSDHHRYHSYSRHSSGKRSSAYYPHHHDHHHRHHKSEKIHKHHSNEFSDGKYESTTSSSKSLEEISLDENVLLKSYLDYSSSVISPEKLKDVKNSQKELLSNLKSQERKLKQELAKHRALTEKLVKVKRYNEKLLTIENISLSNPILNTEKSKGNYVVDDDKHGVGVSTTAVICDDTTTNINSLLTTQSAINQETRLSKEHKSSDDEKEESRRHSQHPKNLSKLSSHTKSRSRSGHRSTSRRRLQKQTEHDQKQSTNIHKTTHASENQI</sequence>
<feature type="domain" description="FERM" evidence="3">
    <location>
        <begin position="1"/>
        <end position="257"/>
    </location>
</feature>